<comment type="caution">
    <text evidence="4">The sequence shown here is derived from an EMBL/GenBank/DDBJ whole genome shotgun (WGS) entry which is preliminary data.</text>
</comment>
<sequence>MVFRFTCFECLSIPTEIRTDEKAKSTYYSAQADFPETYKRPEGLRVFMYLELINITRNFDHISKIGEGEFGSVYEGPCHFLNQGILQVFIKRLKGTYVEGHKQWVKEVNVLGSIDHPNLVKLVGYCVEGNEKSGMQRFLVYEHMAGISLGERIFENPHRFYDKFMLGWSSRLKVAIDVARGLACLHEVMDNQVAFGDFKYSNVHVYHRVEGDTVKLSNFGLPHKGLKYLSTQDVSI</sequence>
<reference evidence="4" key="1">
    <citation type="journal article" date="2022" name="Int. J. Mol. Sci.">
        <title>Draft Genome of Tanacetum Coccineum: Genomic Comparison of Closely Related Tanacetum-Family Plants.</title>
        <authorList>
            <person name="Yamashiro T."/>
            <person name="Shiraishi A."/>
            <person name="Nakayama K."/>
            <person name="Satake H."/>
        </authorList>
    </citation>
    <scope>NUCLEOTIDE SEQUENCE</scope>
</reference>
<reference evidence="4" key="2">
    <citation type="submission" date="2022-01" db="EMBL/GenBank/DDBJ databases">
        <authorList>
            <person name="Yamashiro T."/>
            <person name="Shiraishi A."/>
            <person name="Satake H."/>
            <person name="Nakayama K."/>
        </authorList>
    </citation>
    <scope>NUCLEOTIDE SEQUENCE</scope>
</reference>
<dbReference type="EMBL" id="BQNB010018354">
    <property type="protein sequence ID" value="GJT73463.1"/>
    <property type="molecule type" value="Genomic_DNA"/>
</dbReference>
<accession>A0ABQ5GF64</accession>
<dbReference type="InterPro" id="IPR000719">
    <property type="entry name" value="Prot_kinase_dom"/>
</dbReference>
<dbReference type="Proteomes" id="UP001151760">
    <property type="component" value="Unassembled WGS sequence"/>
</dbReference>
<dbReference type="Gene3D" id="3.30.200.20">
    <property type="entry name" value="Phosphorylase Kinase, domain 1"/>
    <property type="match status" value="1"/>
</dbReference>
<dbReference type="InterPro" id="IPR011009">
    <property type="entry name" value="Kinase-like_dom_sf"/>
</dbReference>
<evidence type="ECO:0000256" key="2">
    <source>
        <dbReference type="ARBA" id="ARBA00022475"/>
    </source>
</evidence>
<keyword evidence="2" id="KW-1003">Cell membrane</keyword>
<dbReference type="Gene3D" id="1.10.510.10">
    <property type="entry name" value="Transferase(Phosphotransferase) domain 1"/>
    <property type="match status" value="1"/>
</dbReference>
<dbReference type="InterPro" id="IPR001245">
    <property type="entry name" value="Ser-Thr/Tyr_kinase_cat_dom"/>
</dbReference>
<keyword evidence="2" id="KW-0472">Membrane</keyword>
<comment type="subcellular location">
    <subcellularLocation>
        <location evidence="1">Cell membrane</location>
    </subcellularLocation>
</comment>
<dbReference type="SMART" id="SM00219">
    <property type="entry name" value="TyrKc"/>
    <property type="match status" value="1"/>
</dbReference>
<gene>
    <name evidence="4" type="ORF">Tco_1032749</name>
</gene>
<evidence type="ECO:0000256" key="1">
    <source>
        <dbReference type="ARBA" id="ARBA00004236"/>
    </source>
</evidence>
<feature type="domain" description="Protein kinase" evidence="3">
    <location>
        <begin position="59"/>
        <end position="236"/>
    </location>
</feature>
<dbReference type="InterPro" id="IPR050823">
    <property type="entry name" value="Plant_Ser_Thr_Prot_Kinase"/>
</dbReference>
<dbReference type="PROSITE" id="PS50011">
    <property type="entry name" value="PROTEIN_KINASE_DOM"/>
    <property type="match status" value="1"/>
</dbReference>
<keyword evidence="5" id="KW-1185">Reference proteome</keyword>
<protein>
    <submittedName>
        <fullName evidence="4">Probable receptor-like protein kinase isoform X2</fullName>
    </submittedName>
</protein>
<evidence type="ECO:0000259" key="3">
    <source>
        <dbReference type="PROSITE" id="PS50011"/>
    </source>
</evidence>
<dbReference type="PANTHER" id="PTHR45621">
    <property type="entry name" value="OS01G0588500 PROTEIN-RELATED"/>
    <property type="match status" value="1"/>
</dbReference>
<proteinExistence type="predicted"/>
<evidence type="ECO:0000313" key="4">
    <source>
        <dbReference type="EMBL" id="GJT73463.1"/>
    </source>
</evidence>
<dbReference type="Pfam" id="PF07714">
    <property type="entry name" value="PK_Tyr_Ser-Thr"/>
    <property type="match status" value="1"/>
</dbReference>
<dbReference type="SUPFAM" id="SSF56112">
    <property type="entry name" value="Protein kinase-like (PK-like)"/>
    <property type="match status" value="1"/>
</dbReference>
<evidence type="ECO:0000313" key="5">
    <source>
        <dbReference type="Proteomes" id="UP001151760"/>
    </source>
</evidence>
<name>A0ABQ5GF64_9ASTR</name>
<organism evidence="4 5">
    <name type="scientific">Tanacetum coccineum</name>
    <dbReference type="NCBI Taxonomy" id="301880"/>
    <lineage>
        <taxon>Eukaryota</taxon>
        <taxon>Viridiplantae</taxon>
        <taxon>Streptophyta</taxon>
        <taxon>Embryophyta</taxon>
        <taxon>Tracheophyta</taxon>
        <taxon>Spermatophyta</taxon>
        <taxon>Magnoliopsida</taxon>
        <taxon>eudicotyledons</taxon>
        <taxon>Gunneridae</taxon>
        <taxon>Pentapetalae</taxon>
        <taxon>asterids</taxon>
        <taxon>campanulids</taxon>
        <taxon>Asterales</taxon>
        <taxon>Asteraceae</taxon>
        <taxon>Asteroideae</taxon>
        <taxon>Anthemideae</taxon>
        <taxon>Anthemidinae</taxon>
        <taxon>Tanacetum</taxon>
    </lineage>
</organism>
<dbReference type="InterPro" id="IPR020635">
    <property type="entry name" value="Tyr_kinase_cat_dom"/>
</dbReference>